<feature type="repeat" description="ANK" evidence="3">
    <location>
        <begin position="1"/>
        <end position="32"/>
    </location>
</feature>
<evidence type="ECO:0000313" key="5">
    <source>
        <dbReference type="EMBL" id="CAL1542366.1"/>
    </source>
</evidence>
<reference evidence="5 6" key="1">
    <citation type="submission" date="2024-04" db="EMBL/GenBank/DDBJ databases">
        <authorList>
            <consortium name="Genoscope - CEA"/>
            <person name="William W."/>
        </authorList>
    </citation>
    <scope>NUCLEOTIDE SEQUENCE [LARGE SCALE GENOMIC DNA]</scope>
</reference>
<evidence type="ECO:0000256" key="4">
    <source>
        <dbReference type="SAM" id="MobiDB-lite"/>
    </source>
</evidence>
<name>A0AAV2I796_LYMST</name>
<feature type="compositionally biased region" description="Acidic residues" evidence="4">
    <location>
        <begin position="302"/>
        <end position="326"/>
    </location>
</feature>
<dbReference type="InterPro" id="IPR036770">
    <property type="entry name" value="Ankyrin_rpt-contain_sf"/>
</dbReference>
<evidence type="ECO:0000313" key="6">
    <source>
        <dbReference type="Proteomes" id="UP001497497"/>
    </source>
</evidence>
<dbReference type="Pfam" id="PF00023">
    <property type="entry name" value="Ank"/>
    <property type="match status" value="1"/>
</dbReference>
<keyword evidence="1" id="KW-0677">Repeat</keyword>
<dbReference type="Proteomes" id="UP001497497">
    <property type="component" value="Unassembled WGS sequence"/>
</dbReference>
<protein>
    <recommendedName>
        <fullName evidence="7">ANK_REP_REGION domain-containing protein</fullName>
    </recommendedName>
</protein>
<evidence type="ECO:0008006" key="7">
    <source>
        <dbReference type="Google" id="ProtNLM"/>
    </source>
</evidence>
<organism evidence="5 6">
    <name type="scientific">Lymnaea stagnalis</name>
    <name type="common">Great pond snail</name>
    <name type="synonym">Helix stagnalis</name>
    <dbReference type="NCBI Taxonomy" id="6523"/>
    <lineage>
        <taxon>Eukaryota</taxon>
        <taxon>Metazoa</taxon>
        <taxon>Spiralia</taxon>
        <taxon>Lophotrochozoa</taxon>
        <taxon>Mollusca</taxon>
        <taxon>Gastropoda</taxon>
        <taxon>Heterobranchia</taxon>
        <taxon>Euthyneura</taxon>
        <taxon>Panpulmonata</taxon>
        <taxon>Hygrophila</taxon>
        <taxon>Lymnaeoidea</taxon>
        <taxon>Lymnaeidae</taxon>
        <taxon>Lymnaea</taxon>
    </lineage>
</organism>
<dbReference type="PROSITE" id="PS50088">
    <property type="entry name" value="ANK_REPEAT"/>
    <property type="match status" value="1"/>
</dbReference>
<evidence type="ECO:0000256" key="2">
    <source>
        <dbReference type="ARBA" id="ARBA00023043"/>
    </source>
</evidence>
<comment type="caution">
    <text evidence="5">The sequence shown here is derived from an EMBL/GenBank/DDBJ whole genome shotgun (WGS) entry which is preliminary data.</text>
</comment>
<dbReference type="PANTHER" id="PTHR24171">
    <property type="entry name" value="ANKYRIN REPEAT DOMAIN-CONTAINING PROTEIN 39-RELATED"/>
    <property type="match status" value="1"/>
</dbReference>
<dbReference type="EMBL" id="CAXITT010000482">
    <property type="protein sequence ID" value="CAL1542366.1"/>
    <property type="molecule type" value="Genomic_DNA"/>
</dbReference>
<sequence>GWTPLHFAVRGKHVKAINWLLYAGADVNLKNKEDKTPIEICDEDDPIKEMLEAHLHSLDDGPLDLCSAFIGRKQLNQIGPDGLLMFVTSSIWSEKMQFIFCIRIRPYRALPPIPLRQDEQFYSDVWHYRMMRRLNRKETRVKAYFRMFEELYNTEVVLKITSKTRFLGEVPVTLSKYTQFNYTSYLACAELDLKDEGQFVMVKRTRPGLLLKDDDGVYSHKRFPNFKFNLPDGSLPEVPNTWDATRRDRAEQEAKEMMFKIMPMPEKKESEKQVVWVDENTNADVAESEHNDPDKALSGEAESVEEGEGQEGEEDEEEGSIPEEDWPGGMRPGTMLEGDEPDDCTDFYFISRGWGLYLEGLPVCPLSKLMDPASYEKNLILCSTPFYRIYHTSNKHPTAMCTVQIPKTQDFVRHGTVLVFMR</sequence>
<dbReference type="Gene3D" id="1.25.40.20">
    <property type="entry name" value="Ankyrin repeat-containing domain"/>
    <property type="match status" value="1"/>
</dbReference>
<gene>
    <name evidence="5" type="ORF">GSLYS_00015960001</name>
</gene>
<dbReference type="GO" id="GO:0070531">
    <property type="term" value="C:BRCA1-A complex"/>
    <property type="evidence" value="ECO:0007669"/>
    <property type="project" value="TreeGrafter"/>
</dbReference>
<evidence type="ECO:0000256" key="1">
    <source>
        <dbReference type="ARBA" id="ARBA00022737"/>
    </source>
</evidence>
<dbReference type="SUPFAM" id="SSF48403">
    <property type="entry name" value="Ankyrin repeat"/>
    <property type="match status" value="1"/>
</dbReference>
<accession>A0AAV2I796</accession>
<dbReference type="GO" id="GO:0031436">
    <property type="term" value="C:BRCA1-BARD1 complex"/>
    <property type="evidence" value="ECO:0007669"/>
    <property type="project" value="TreeGrafter"/>
</dbReference>
<keyword evidence="6" id="KW-1185">Reference proteome</keyword>
<dbReference type="PROSITE" id="PS50297">
    <property type="entry name" value="ANK_REP_REGION"/>
    <property type="match status" value="1"/>
</dbReference>
<dbReference type="PANTHER" id="PTHR24171:SF8">
    <property type="entry name" value="BRCA1-ASSOCIATED RING DOMAIN PROTEIN 1"/>
    <property type="match status" value="1"/>
</dbReference>
<dbReference type="AlphaFoldDB" id="A0AAV2I796"/>
<dbReference type="GO" id="GO:0085020">
    <property type="term" value="P:protein K6-linked ubiquitination"/>
    <property type="evidence" value="ECO:0007669"/>
    <property type="project" value="TreeGrafter"/>
</dbReference>
<proteinExistence type="predicted"/>
<feature type="non-terminal residue" evidence="5">
    <location>
        <position position="1"/>
    </location>
</feature>
<dbReference type="GO" id="GO:0004842">
    <property type="term" value="F:ubiquitin-protein transferase activity"/>
    <property type="evidence" value="ECO:0007669"/>
    <property type="project" value="TreeGrafter"/>
</dbReference>
<evidence type="ECO:0000256" key="3">
    <source>
        <dbReference type="PROSITE-ProRule" id="PRU00023"/>
    </source>
</evidence>
<feature type="compositionally biased region" description="Basic and acidic residues" evidence="4">
    <location>
        <begin position="287"/>
        <end position="297"/>
    </location>
</feature>
<feature type="region of interest" description="Disordered" evidence="4">
    <location>
        <begin position="283"/>
        <end position="338"/>
    </location>
</feature>
<keyword evidence="2 3" id="KW-0040">ANK repeat</keyword>
<dbReference type="InterPro" id="IPR002110">
    <property type="entry name" value="Ankyrin_rpt"/>
</dbReference>